<reference evidence="2" key="1">
    <citation type="submission" date="2013-11" db="EMBL/GenBank/DDBJ databases">
        <authorList>
            <person name="Sternberg P."/>
            <person name="Dillman A."/>
            <person name="Macchietto M."/>
        </authorList>
    </citation>
    <scope>NUCLEOTIDE SEQUENCE</scope>
    <source>
        <strain evidence="2">ALL</strain>
    </source>
</reference>
<dbReference type="AlphaFoldDB" id="A0A4U8V9G7"/>
<feature type="compositionally biased region" description="Basic residues" evidence="1">
    <location>
        <begin position="41"/>
        <end position="50"/>
    </location>
</feature>
<evidence type="ECO:0000313" key="2">
    <source>
        <dbReference type="EMBL" id="TMS39808.1"/>
    </source>
</evidence>
<sequence length="263" mass="29941">MWFRKQAKTFLRSIKLRKDQEEPAAAEEAQDAPRPQESSKTKPKKRQARRRQGEGPQAKKMQIKPKSFSRHPVHSVSTERSRLKQTTDVRFVYWNGPYFINISGDIEDGFCWIQTDYILLFKEIEALEVYLQIEAMDWELELANAALAVQTDSGDSHEEQKLQWSAQAGDHLSNRPSVSIEAVDAGEKNASKADEDSEDNENLMDLFATESHMAIGTKEVTVIATDSSTFDNDQLRKEDSDDGSYCTADEEVFFDAKCVSLEY</sequence>
<reference evidence="2" key="3">
    <citation type="journal article" date="2019" name="G3 (Bethesda)">
        <title>Hybrid Assembly of the Genome of the Entomopathogenic Nematode Steinernema carpocapsae Identifies the X-Chromosome.</title>
        <authorList>
            <person name="Serra L."/>
            <person name="Macchietto M."/>
            <person name="Macias-Munoz A."/>
            <person name="McGill C.J."/>
            <person name="Rodriguez I.M."/>
            <person name="Rodriguez B."/>
            <person name="Murad R."/>
            <person name="Mortazavi A."/>
        </authorList>
    </citation>
    <scope>NUCLEOTIDE SEQUENCE [LARGE SCALE GENOMIC DNA]</scope>
    <source>
        <strain evidence="2">ALL</strain>
    </source>
</reference>
<protein>
    <submittedName>
        <fullName evidence="2">Uncharacterized protein</fullName>
    </submittedName>
</protein>
<feature type="compositionally biased region" description="Basic residues" evidence="1">
    <location>
        <begin position="61"/>
        <end position="73"/>
    </location>
</feature>
<name>A0A4U8V9G7_STECR</name>
<reference evidence="2" key="2">
    <citation type="journal article" date="2015" name="Genome Biol.">
        <title>Comparative genomics of Steinernema reveals deeply conserved gene regulatory networks.</title>
        <authorList>
            <person name="Dillman A.R."/>
            <person name="Macchietto M."/>
            <person name="Porter C.F."/>
            <person name="Rogers A."/>
            <person name="Williams B."/>
            <person name="Antoshechkin I."/>
            <person name="Lee M.M."/>
            <person name="Goodwin Z."/>
            <person name="Lu X."/>
            <person name="Lewis E.E."/>
            <person name="Goodrich-Blair H."/>
            <person name="Stock S.P."/>
            <person name="Adams B.J."/>
            <person name="Sternberg P.W."/>
            <person name="Mortazavi A."/>
        </authorList>
    </citation>
    <scope>NUCLEOTIDE SEQUENCE [LARGE SCALE GENOMIC DNA]</scope>
    <source>
        <strain evidence="2">ALL</strain>
    </source>
</reference>
<proteinExistence type="predicted"/>
<organism evidence="2">
    <name type="scientific">Steinernema carpocapsae</name>
    <name type="common">Entomopathogenic nematode</name>
    <dbReference type="NCBI Taxonomy" id="34508"/>
    <lineage>
        <taxon>Eukaryota</taxon>
        <taxon>Metazoa</taxon>
        <taxon>Ecdysozoa</taxon>
        <taxon>Nematoda</taxon>
        <taxon>Chromadorea</taxon>
        <taxon>Rhabditida</taxon>
        <taxon>Tylenchina</taxon>
        <taxon>Panagrolaimomorpha</taxon>
        <taxon>Strongyloidoidea</taxon>
        <taxon>Steinernematidae</taxon>
        <taxon>Steinernema</taxon>
    </lineage>
</organism>
<accession>A0A4U8V9G7</accession>
<dbReference type="EMBL" id="AZBU02000001">
    <property type="protein sequence ID" value="TMS39808.1"/>
    <property type="molecule type" value="Genomic_DNA"/>
</dbReference>
<gene>
    <name evidence="2" type="ORF">L596_006281</name>
</gene>
<feature type="region of interest" description="Disordered" evidence="1">
    <location>
        <begin position="14"/>
        <end position="81"/>
    </location>
</feature>
<evidence type="ECO:0000256" key="1">
    <source>
        <dbReference type="SAM" id="MobiDB-lite"/>
    </source>
</evidence>
<comment type="caution">
    <text evidence="2">The sequence shown here is derived from an EMBL/GenBank/DDBJ whole genome shotgun (WGS) entry which is preliminary data.</text>
</comment>